<feature type="domain" description="N-acetyltransferase" evidence="3">
    <location>
        <begin position="1"/>
        <end position="156"/>
    </location>
</feature>
<dbReference type="InterPro" id="IPR000182">
    <property type="entry name" value="GNAT_dom"/>
</dbReference>
<keyword evidence="2" id="KW-0012">Acyltransferase</keyword>
<evidence type="ECO:0000256" key="2">
    <source>
        <dbReference type="ARBA" id="ARBA00023315"/>
    </source>
</evidence>
<dbReference type="PROSITE" id="PS51186">
    <property type="entry name" value="GNAT"/>
    <property type="match status" value="1"/>
</dbReference>
<evidence type="ECO:0000313" key="4">
    <source>
        <dbReference type="EMBL" id="CZU21521.1"/>
    </source>
</evidence>
<proteinExistence type="predicted"/>
<dbReference type="InterPro" id="IPR016181">
    <property type="entry name" value="Acyl_CoA_acyltransferase"/>
</dbReference>
<evidence type="ECO:0000259" key="3">
    <source>
        <dbReference type="PROSITE" id="PS51186"/>
    </source>
</evidence>
<evidence type="ECO:0000256" key="1">
    <source>
        <dbReference type="ARBA" id="ARBA00022679"/>
    </source>
</evidence>
<dbReference type="PANTHER" id="PTHR43877">
    <property type="entry name" value="AMINOALKYLPHOSPHONATE N-ACETYLTRANSFERASE-RELATED-RELATED"/>
    <property type="match status" value="1"/>
</dbReference>
<organism evidence="4 5">
    <name type="scientific">Enterobacter cloacae</name>
    <dbReference type="NCBI Taxonomy" id="550"/>
    <lineage>
        <taxon>Bacteria</taxon>
        <taxon>Pseudomonadati</taxon>
        <taxon>Pseudomonadota</taxon>
        <taxon>Gammaproteobacteria</taxon>
        <taxon>Enterobacterales</taxon>
        <taxon>Enterobacteriaceae</taxon>
        <taxon>Enterobacter</taxon>
        <taxon>Enterobacter cloacae complex</taxon>
    </lineage>
</organism>
<dbReference type="Pfam" id="PF13673">
    <property type="entry name" value="Acetyltransf_10"/>
    <property type="match status" value="1"/>
</dbReference>
<dbReference type="CDD" id="cd04301">
    <property type="entry name" value="NAT_SF"/>
    <property type="match status" value="1"/>
</dbReference>
<dbReference type="SUPFAM" id="SSF55729">
    <property type="entry name" value="Acyl-CoA N-acyltransferases (Nat)"/>
    <property type="match status" value="1"/>
</dbReference>
<name>A0A144AJY1_ENTCL</name>
<accession>A0A144AJY1</accession>
<dbReference type="GO" id="GO:0016747">
    <property type="term" value="F:acyltransferase activity, transferring groups other than amino-acyl groups"/>
    <property type="evidence" value="ECO:0007669"/>
    <property type="project" value="InterPro"/>
</dbReference>
<dbReference type="RefSeq" id="WP_063142777.1">
    <property type="nucleotide sequence ID" value="NZ_FJXR01000001.1"/>
</dbReference>
<protein>
    <submittedName>
        <fullName evidence="4">N-acetyltransferase GCN5</fullName>
    </submittedName>
</protein>
<dbReference type="PANTHER" id="PTHR43877:SF2">
    <property type="entry name" value="AMINOALKYLPHOSPHONATE N-ACETYLTRANSFERASE-RELATED"/>
    <property type="match status" value="1"/>
</dbReference>
<reference evidence="4 5" key="1">
    <citation type="submission" date="2016-03" db="EMBL/GenBank/DDBJ databases">
        <authorList>
            <consortium name="Pathogen Informatics"/>
        </authorList>
    </citation>
    <scope>NUCLEOTIDE SEQUENCE [LARGE SCALE GENOMIC DNA]</scope>
    <source>
        <strain evidence="5">e1252</strain>
    </source>
</reference>
<sequence>MTLRKAKPQEAEILWNIRNQAIRHGCKTSYDADVIARWTPDLMPERFRQTIVEYPFYVVEDEKGDIAATGYLDLDTHCLEAIFTLPAAFGKGMATRIIEALKNEARSQGITRLKLDATPNAQSFYQKLGFVTLSETYHHSRMAGVDLRCFEMAIDL</sequence>
<dbReference type="AlphaFoldDB" id="A0A144AJY1"/>
<dbReference type="Proteomes" id="UP000076008">
    <property type="component" value="Unassembled WGS sequence"/>
</dbReference>
<dbReference type="Gene3D" id="3.40.630.30">
    <property type="match status" value="1"/>
</dbReference>
<gene>
    <name evidence="4" type="ORF">SAMEA2273318_00181</name>
</gene>
<evidence type="ECO:0000313" key="5">
    <source>
        <dbReference type="Proteomes" id="UP000076008"/>
    </source>
</evidence>
<keyword evidence="1 4" id="KW-0808">Transferase</keyword>
<dbReference type="InterPro" id="IPR050832">
    <property type="entry name" value="Bact_Acetyltransf"/>
</dbReference>
<dbReference type="EMBL" id="FJXR01000001">
    <property type="protein sequence ID" value="CZU21521.1"/>
    <property type="molecule type" value="Genomic_DNA"/>
</dbReference>